<keyword evidence="9" id="KW-0969">Cilium</keyword>
<dbReference type="InterPro" id="IPR051472">
    <property type="entry name" value="T3SS_Stator/FliH"/>
</dbReference>
<keyword evidence="7" id="KW-1006">Bacterial flagellum protein export</keyword>
<comment type="similarity">
    <text evidence="2">Belongs to the FliH family.</text>
</comment>
<evidence type="ECO:0000256" key="4">
    <source>
        <dbReference type="ARBA" id="ARBA00022448"/>
    </source>
</evidence>
<evidence type="ECO:0000256" key="7">
    <source>
        <dbReference type="ARBA" id="ARBA00023225"/>
    </source>
</evidence>
<dbReference type="PANTHER" id="PTHR34982">
    <property type="entry name" value="YOP PROTEINS TRANSLOCATION PROTEIN L"/>
    <property type="match status" value="1"/>
</dbReference>
<evidence type="ECO:0000256" key="6">
    <source>
        <dbReference type="ARBA" id="ARBA00022927"/>
    </source>
</evidence>
<comment type="function">
    <text evidence="1">Needed for flagellar regrowth and assembly.</text>
</comment>
<dbReference type="Proteomes" id="UP000317544">
    <property type="component" value="Chromosome"/>
</dbReference>
<sequence length="294" mass="34279">MNNLLFKKEWQIWFPQETQSSSNVNVTNKNSTKFTSLKKILLKNNEINTNERKYLKKNNQTKTIYLLKKFKKGEQIGYSEGLKKGEQIGYSEGLKKGEQIGYSEGLKKGEQIGYSEGLKKGEQIGYSEGLKKGEQIGYSEGLKKGVLQYQNKYKDIQEKLQTLITNFKISLKDVDGVISNRILNIIIKITKKFFCNEIKIQKNSILIKKIKKILTKDLMFAKKLQLHINPKDEYIINYYFGKIIKLHHWQIFCNINISRGGFKIISQHANYDNTLPTYWKELCKTIIVKENNEQ</sequence>
<reference evidence="9 10" key="1">
    <citation type="journal article" date="2019" name="Proc. Natl. Acad. Sci. U.S.A.">
        <title>Exaggeration and cooption of innate immunity for social defense.</title>
        <authorList>
            <person name="Kutsukake M."/>
            <person name="Moriyama M."/>
            <person name="Shigenobu S."/>
            <person name="Meng X.-Y."/>
            <person name="Nikoh N."/>
            <person name="Noda C."/>
            <person name="Kobayashi S."/>
            <person name="Fukatsu T."/>
        </authorList>
    </citation>
    <scope>NUCLEOTIDE SEQUENCE [LARGE SCALE GENOMIC DNA]</scope>
    <source>
        <strain evidence="9 10">Nmo</strain>
    </source>
</reference>
<gene>
    <name evidence="9" type="primary">fliH</name>
    <name evidence="9" type="ORF">BUCNMO_057</name>
</gene>
<dbReference type="InterPro" id="IPR018035">
    <property type="entry name" value="Flagellar_FliH/T3SS_HrpE"/>
</dbReference>
<evidence type="ECO:0000256" key="5">
    <source>
        <dbReference type="ARBA" id="ARBA00022795"/>
    </source>
</evidence>
<organism evidence="9 10">
    <name type="scientific">Buchnera aphidicola</name>
    <name type="common">Nipponaphis monzeni</name>
    <dbReference type="NCBI Taxonomy" id="2495405"/>
    <lineage>
        <taxon>Bacteria</taxon>
        <taxon>Pseudomonadati</taxon>
        <taxon>Pseudomonadota</taxon>
        <taxon>Gammaproteobacteria</taxon>
        <taxon>Enterobacterales</taxon>
        <taxon>Erwiniaceae</taxon>
        <taxon>Buchnera</taxon>
    </lineage>
</organism>
<protein>
    <recommendedName>
        <fullName evidence="3">Flagellar assembly protein FliH</fullName>
    </recommendedName>
</protein>
<keyword evidence="10" id="KW-1185">Reference proteome</keyword>
<dbReference type="PANTHER" id="PTHR34982:SF1">
    <property type="entry name" value="FLAGELLAR ASSEMBLY PROTEIN FLIH"/>
    <property type="match status" value="1"/>
</dbReference>
<evidence type="ECO:0000256" key="2">
    <source>
        <dbReference type="ARBA" id="ARBA00006602"/>
    </source>
</evidence>
<dbReference type="EMBL" id="AP019379">
    <property type="protein sequence ID" value="BBI01076.1"/>
    <property type="molecule type" value="Genomic_DNA"/>
</dbReference>
<dbReference type="Pfam" id="PF02108">
    <property type="entry name" value="FliH"/>
    <property type="match status" value="1"/>
</dbReference>
<keyword evidence="9" id="KW-0282">Flagellum</keyword>
<keyword evidence="4" id="KW-0813">Transport</keyword>
<dbReference type="RefSeq" id="WP_158344549.1">
    <property type="nucleotide sequence ID" value="NZ_AP019379.1"/>
</dbReference>
<evidence type="ECO:0000313" key="10">
    <source>
        <dbReference type="Proteomes" id="UP000317544"/>
    </source>
</evidence>
<dbReference type="AlphaFoldDB" id="A0A455T9S1"/>
<feature type="domain" description="Flagellar assembly protein FliH/Type III secretion system HrpE" evidence="8">
    <location>
        <begin position="156"/>
        <end position="282"/>
    </location>
</feature>
<accession>A0A455T9S1</accession>
<name>A0A455T9S1_9GAMM</name>
<proteinExistence type="inferred from homology"/>
<keyword evidence="6" id="KW-0653">Protein transport</keyword>
<dbReference type="GO" id="GO:0015031">
    <property type="term" value="P:protein transport"/>
    <property type="evidence" value="ECO:0007669"/>
    <property type="project" value="UniProtKB-KW"/>
</dbReference>
<keyword evidence="9" id="KW-0966">Cell projection</keyword>
<dbReference type="GO" id="GO:0005829">
    <property type="term" value="C:cytosol"/>
    <property type="evidence" value="ECO:0007669"/>
    <property type="project" value="TreeGrafter"/>
</dbReference>
<evidence type="ECO:0000259" key="8">
    <source>
        <dbReference type="Pfam" id="PF02108"/>
    </source>
</evidence>
<dbReference type="OrthoDB" id="6415116at2"/>
<keyword evidence="5" id="KW-1005">Bacterial flagellum biogenesis</keyword>
<evidence type="ECO:0000313" key="9">
    <source>
        <dbReference type="EMBL" id="BBI01076.1"/>
    </source>
</evidence>
<evidence type="ECO:0000256" key="3">
    <source>
        <dbReference type="ARBA" id="ARBA00016507"/>
    </source>
</evidence>
<evidence type="ECO:0000256" key="1">
    <source>
        <dbReference type="ARBA" id="ARBA00003041"/>
    </source>
</evidence>
<dbReference type="GO" id="GO:0044781">
    <property type="term" value="P:bacterial-type flagellum organization"/>
    <property type="evidence" value="ECO:0007669"/>
    <property type="project" value="UniProtKB-KW"/>
</dbReference>